<dbReference type="HOGENOM" id="CLU_1590447_0_0_1"/>
<accession>L7JVF6</accession>
<dbReference type="VEuPathDB" id="MicrosporidiaDB:THOM_2011"/>
<sequence>MRNLMDYLSSILVKWLLEIVMFGINGERRYMRPNYNEARREYRRMCKNKHTYNQNARRILGLGKVKIVNAKRDKIKQLRYYIWSRKRSKHDRTIYEDENVSEKRKRKSACASDNVVLMRVFHKKLVEMINCGNLMIGKANKKLLMMLFSIQLLIDYYKVGSLKMIVYHNRWKIELKRTERCYEIEEGE</sequence>
<gene>
    <name evidence="1" type="ORF">THOM_2011</name>
</gene>
<dbReference type="EMBL" id="JH993997">
    <property type="protein sequence ID" value="ELQ75031.1"/>
    <property type="molecule type" value="Genomic_DNA"/>
</dbReference>
<organism evidence="1 2">
    <name type="scientific">Trachipleistophora hominis</name>
    <name type="common">Microsporidian parasite</name>
    <dbReference type="NCBI Taxonomy" id="72359"/>
    <lineage>
        <taxon>Eukaryota</taxon>
        <taxon>Fungi</taxon>
        <taxon>Fungi incertae sedis</taxon>
        <taxon>Microsporidia</taxon>
        <taxon>Pleistophoridae</taxon>
        <taxon>Trachipleistophora</taxon>
    </lineage>
</organism>
<keyword evidence="2" id="KW-1185">Reference proteome</keyword>
<proteinExistence type="predicted"/>
<evidence type="ECO:0000313" key="2">
    <source>
        <dbReference type="Proteomes" id="UP000011185"/>
    </source>
</evidence>
<dbReference type="Proteomes" id="UP000011185">
    <property type="component" value="Unassembled WGS sequence"/>
</dbReference>
<name>L7JVF6_TRAHO</name>
<dbReference type="InParanoid" id="L7JVF6"/>
<dbReference type="AlphaFoldDB" id="L7JVF6"/>
<reference evidence="1 2" key="1">
    <citation type="journal article" date="2012" name="PLoS Pathog.">
        <title>The genome of the obligate intracellular parasite Trachipleistophora hominis: new insights into microsporidian genome dynamics and reductive evolution.</title>
        <authorList>
            <person name="Heinz E."/>
            <person name="Williams T.A."/>
            <person name="Nakjang S."/>
            <person name="Noel C.J."/>
            <person name="Swan D.C."/>
            <person name="Goldberg A.V."/>
            <person name="Harris S.R."/>
            <person name="Weinmaier T."/>
            <person name="Markert S."/>
            <person name="Becher D."/>
            <person name="Bernhardt J."/>
            <person name="Dagan T."/>
            <person name="Hacker C."/>
            <person name="Lucocq J.M."/>
            <person name="Schweder T."/>
            <person name="Rattei T."/>
            <person name="Hall N."/>
            <person name="Hirt R.P."/>
            <person name="Embley T.M."/>
        </authorList>
    </citation>
    <scope>NUCLEOTIDE SEQUENCE [LARGE SCALE GENOMIC DNA]</scope>
</reference>
<evidence type="ECO:0000313" key="1">
    <source>
        <dbReference type="EMBL" id="ELQ75031.1"/>
    </source>
</evidence>
<protein>
    <submittedName>
        <fullName evidence="1">Uncharacterized protein</fullName>
    </submittedName>
</protein>